<comment type="caution">
    <text evidence="2">The sequence shown here is derived from an EMBL/GenBank/DDBJ whole genome shotgun (WGS) entry which is preliminary data.</text>
</comment>
<sequence length="339" mass="37069">MAGFNFVLSIRVVIKMKGQNVVEHDDPDAGNMGLEAPFTFCKLIKIKGGASFSIDILLGGGIRDILTSDDSALMAVVHFGSQEAFGNEEDIEARERTKAPPDSGGDENGNIPKGSIKVNVYMVKLLSKPERGKLVDITDSGPPPQSIIFESDETKSQATDTYDINSLNHGPPLARFIFKYQTKRTPLAGVKPKCNNERTDEDLIDLNDVRSAQNRSPAFGMEQSLPGTPGTTVMPESSLDAPQMNPQVHTAMKLFDGLMLSDSEEEKAEMNRLYLPLQPRGSFAEMGEMNDHAKTENDEAISIQSSHDAKSTVFRKRKAGAAFDESSPPRPRKAIALRE</sequence>
<dbReference type="OMA" id="DHAKTEN"/>
<protein>
    <submittedName>
        <fullName evidence="2">Uncharacterized protein</fullName>
    </submittedName>
</protein>
<dbReference type="EMBL" id="JMSE01001262">
    <property type="protein sequence ID" value="KDN63136.1"/>
    <property type="molecule type" value="Genomic_DNA"/>
</dbReference>
<dbReference type="HOGENOM" id="CLU_789915_0_0_1"/>
<dbReference type="AlphaFoldDB" id="A0A066XBM4"/>
<dbReference type="eggNOG" id="ENOG502TCDA">
    <property type="taxonomic scope" value="Eukaryota"/>
</dbReference>
<dbReference type="Proteomes" id="UP000027238">
    <property type="component" value="Unassembled WGS sequence"/>
</dbReference>
<feature type="compositionally biased region" description="Basic residues" evidence="1">
    <location>
        <begin position="330"/>
        <end position="339"/>
    </location>
</feature>
<evidence type="ECO:0000256" key="1">
    <source>
        <dbReference type="SAM" id="MobiDB-lite"/>
    </source>
</evidence>
<feature type="region of interest" description="Disordered" evidence="1">
    <location>
        <begin position="87"/>
        <end position="113"/>
    </location>
</feature>
<gene>
    <name evidence="2" type="ORF">CSUB01_12281</name>
</gene>
<reference evidence="3" key="1">
    <citation type="journal article" date="2014" name="Genome Announc.">
        <title>Draft genome sequence of Colletotrichum sublineola, a destructive pathogen of cultivated sorghum.</title>
        <authorList>
            <person name="Baroncelli R."/>
            <person name="Sanz-Martin J.M."/>
            <person name="Rech G.E."/>
            <person name="Sukno S.A."/>
            <person name="Thon M.R."/>
        </authorList>
    </citation>
    <scope>NUCLEOTIDE SEQUENCE [LARGE SCALE GENOMIC DNA]</scope>
    <source>
        <strain evidence="3">TX430BB</strain>
    </source>
</reference>
<feature type="region of interest" description="Disordered" evidence="1">
    <location>
        <begin position="317"/>
        <end position="339"/>
    </location>
</feature>
<accession>A0A066XBM4</accession>
<evidence type="ECO:0000313" key="2">
    <source>
        <dbReference type="EMBL" id="KDN63136.1"/>
    </source>
</evidence>
<organism evidence="2 3">
    <name type="scientific">Colletotrichum sublineola</name>
    <name type="common">Sorghum anthracnose fungus</name>
    <dbReference type="NCBI Taxonomy" id="1173701"/>
    <lineage>
        <taxon>Eukaryota</taxon>
        <taxon>Fungi</taxon>
        <taxon>Dikarya</taxon>
        <taxon>Ascomycota</taxon>
        <taxon>Pezizomycotina</taxon>
        <taxon>Sordariomycetes</taxon>
        <taxon>Hypocreomycetidae</taxon>
        <taxon>Glomerellales</taxon>
        <taxon>Glomerellaceae</taxon>
        <taxon>Colletotrichum</taxon>
        <taxon>Colletotrichum graminicola species complex</taxon>
    </lineage>
</organism>
<name>A0A066XBM4_COLSU</name>
<proteinExistence type="predicted"/>
<keyword evidence="3" id="KW-1185">Reference proteome</keyword>
<evidence type="ECO:0000313" key="3">
    <source>
        <dbReference type="Proteomes" id="UP000027238"/>
    </source>
</evidence>
<dbReference type="OrthoDB" id="4808929at2759"/>